<dbReference type="OrthoDB" id="9803333at2"/>
<evidence type="ECO:0000313" key="4">
    <source>
        <dbReference type="EMBL" id="QDV23907.1"/>
    </source>
</evidence>
<evidence type="ECO:0000256" key="3">
    <source>
        <dbReference type="SAM" id="MobiDB-lite"/>
    </source>
</evidence>
<evidence type="ECO:0000313" key="5">
    <source>
        <dbReference type="Proteomes" id="UP000318017"/>
    </source>
</evidence>
<dbReference type="GO" id="GO:0004316">
    <property type="term" value="F:3-oxoacyl-[acyl-carrier-protein] reductase (NADPH) activity"/>
    <property type="evidence" value="ECO:0007669"/>
    <property type="project" value="UniProtKB-EC"/>
</dbReference>
<gene>
    <name evidence="4" type="primary">fabG_3</name>
    <name evidence="4" type="ORF">Q31a_22170</name>
</gene>
<dbReference type="RefSeq" id="WP_145077167.1">
    <property type="nucleotide sequence ID" value="NZ_CP036298.1"/>
</dbReference>
<dbReference type="SUPFAM" id="SSF51735">
    <property type="entry name" value="NAD(P)-binding Rossmann-fold domains"/>
    <property type="match status" value="1"/>
</dbReference>
<feature type="region of interest" description="Disordered" evidence="3">
    <location>
        <begin position="261"/>
        <end position="286"/>
    </location>
</feature>
<comment type="similarity">
    <text evidence="1">Belongs to the short-chain dehydrogenases/reductases (SDR) family.</text>
</comment>
<evidence type="ECO:0000256" key="2">
    <source>
        <dbReference type="ARBA" id="ARBA00023002"/>
    </source>
</evidence>
<dbReference type="PRINTS" id="PR00081">
    <property type="entry name" value="GDHRDH"/>
</dbReference>
<organism evidence="4 5">
    <name type="scientific">Aureliella helgolandensis</name>
    <dbReference type="NCBI Taxonomy" id="2527968"/>
    <lineage>
        <taxon>Bacteria</taxon>
        <taxon>Pseudomonadati</taxon>
        <taxon>Planctomycetota</taxon>
        <taxon>Planctomycetia</taxon>
        <taxon>Pirellulales</taxon>
        <taxon>Pirellulaceae</taxon>
        <taxon>Aureliella</taxon>
    </lineage>
</organism>
<dbReference type="KEGG" id="ahel:Q31a_22170"/>
<sequence>METTSSRNQRLFDTERPVAVVTGSGAPRVGRSIAERLLEEQFRVVFHAHHSLPAARGAVLAAQRRGQNASLVTGAVEDQTTVEGWVKQVYAEYGRCDLLVNSAAIWDPQPLETTTSQDFERYFRVNALGTALTCQHFGLAMCAQPSGGSIINIGDWAVSRPYRDFAAYFPSKAAVTSITDSMAIELATRNPRVRVNAVLPGPVQLAEDISPEHRELVRRECLLQREGTAADVAHAVLFLATSPFVTGVKLPVDGGRSIYAGPSADPHAHPSASLGNYRTEGLETSS</sequence>
<protein>
    <submittedName>
        <fullName evidence="4">3-oxoacyl-[acyl-carrier-protein] reductase FabG</fullName>
        <ecNumber evidence="4">1.1.1.100</ecNumber>
    </submittedName>
</protein>
<dbReference type="EC" id="1.1.1.100" evidence="4"/>
<dbReference type="Pfam" id="PF13561">
    <property type="entry name" value="adh_short_C2"/>
    <property type="match status" value="1"/>
</dbReference>
<dbReference type="InterPro" id="IPR036291">
    <property type="entry name" value="NAD(P)-bd_dom_sf"/>
</dbReference>
<name>A0A518G5N6_9BACT</name>
<dbReference type="PANTHER" id="PTHR43639">
    <property type="entry name" value="OXIDOREDUCTASE, SHORT-CHAIN DEHYDROGENASE/REDUCTASE FAMILY (AFU_ORTHOLOGUE AFUA_5G02870)"/>
    <property type="match status" value="1"/>
</dbReference>
<keyword evidence="2 4" id="KW-0560">Oxidoreductase</keyword>
<dbReference type="InterPro" id="IPR002347">
    <property type="entry name" value="SDR_fam"/>
</dbReference>
<dbReference type="PRINTS" id="PR00080">
    <property type="entry name" value="SDRFAMILY"/>
</dbReference>
<proteinExistence type="inferred from homology"/>
<dbReference type="EMBL" id="CP036298">
    <property type="protein sequence ID" value="QDV23907.1"/>
    <property type="molecule type" value="Genomic_DNA"/>
</dbReference>
<accession>A0A518G5N6</accession>
<evidence type="ECO:0000256" key="1">
    <source>
        <dbReference type="ARBA" id="ARBA00006484"/>
    </source>
</evidence>
<keyword evidence="5" id="KW-1185">Reference proteome</keyword>
<dbReference type="AlphaFoldDB" id="A0A518G5N6"/>
<dbReference type="Gene3D" id="3.40.50.720">
    <property type="entry name" value="NAD(P)-binding Rossmann-like Domain"/>
    <property type="match status" value="1"/>
</dbReference>
<dbReference type="PANTHER" id="PTHR43639:SF1">
    <property type="entry name" value="SHORT-CHAIN DEHYDROGENASE_REDUCTASE FAMILY PROTEIN"/>
    <property type="match status" value="1"/>
</dbReference>
<reference evidence="4 5" key="1">
    <citation type="submission" date="2019-02" db="EMBL/GenBank/DDBJ databases">
        <title>Deep-cultivation of Planctomycetes and their phenomic and genomic characterization uncovers novel biology.</title>
        <authorList>
            <person name="Wiegand S."/>
            <person name="Jogler M."/>
            <person name="Boedeker C."/>
            <person name="Pinto D."/>
            <person name="Vollmers J."/>
            <person name="Rivas-Marin E."/>
            <person name="Kohn T."/>
            <person name="Peeters S.H."/>
            <person name="Heuer A."/>
            <person name="Rast P."/>
            <person name="Oberbeckmann S."/>
            <person name="Bunk B."/>
            <person name="Jeske O."/>
            <person name="Meyerdierks A."/>
            <person name="Storesund J.E."/>
            <person name="Kallscheuer N."/>
            <person name="Luecker S."/>
            <person name="Lage O.M."/>
            <person name="Pohl T."/>
            <person name="Merkel B.J."/>
            <person name="Hornburger P."/>
            <person name="Mueller R.-W."/>
            <person name="Bruemmer F."/>
            <person name="Labrenz M."/>
            <person name="Spormann A.M."/>
            <person name="Op den Camp H."/>
            <person name="Overmann J."/>
            <person name="Amann R."/>
            <person name="Jetten M.S.M."/>
            <person name="Mascher T."/>
            <person name="Medema M.H."/>
            <person name="Devos D.P."/>
            <person name="Kaster A.-K."/>
            <person name="Ovreas L."/>
            <person name="Rohde M."/>
            <person name="Galperin M.Y."/>
            <person name="Jogler C."/>
        </authorList>
    </citation>
    <scope>NUCLEOTIDE SEQUENCE [LARGE SCALE GENOMIC DNA]</scope>
    <source>
        <strain evidence="4 5">Q31a</strain>
    </source>
</reference>
<dbReference type="Proteomes" id="UP000318017">
    <property type="component" value="Chromosome"/>
</dbReference>